<dbReference type="InterPro" id="IPR020891">
    <property type="entry name" value="UPF0758_CS"/>
</dbReference>
<keyword evidence="2" id="KW-0479">Metal-binding</keyword>
<keyword evidence="3" id="KW-0227">DNA damage</keyword>
<feature type="domain" description="MPN" evidence="9">
    <location>
        <begin position="102"/>
        <end position="225"/>
    </location>
</feature>
<dbReference type="Proteomes" id="UP000663929">
    <property type="component" value="Chromosome"/>
</dbReference>
<keyword evidence="6" id="KW-0482">Metalloprotease</keyword>
<dbReference type="Gene3D" id="3.40.140.10">
    <property type="entry name" value="Cytidine Deaminase, domain 2"/>
    <property type="match status" value="1"/>
</dbReference>
<keyword evidence="4" id="KW-0378">Hydrolase</keyword>
<evidence type="ECO:0000256" key="5">
    <source>
        <dbReference type="ARBA" id="ARBA00022833"/>
    </source>
</evidence>
<dbReference type="GO" id="GO:0006281">
    <property type="term" value="P:DNA repair"/>
    <property type="evidence" value="ECO:0007669"/>
    <property type="project" value="UniProtKB-KW"/>
</dbReference>
<dbReference type="GO" id="GO:0008237">
    <property type="term" value="F:metallopeptidase activity"/>
    <property type="evidence" value="ECO:0007669"/>
    <property type="project" value="UniProtKB-KW"/>
</dbReference>
<dbReference type="NCBIfam" id="NF000642">
    <property type="entry name" value="PRK00024.1"/>
    <property type="match status" value="1"/>
</dbReference>
<dbReference type="PROSITE" id="PS50249">
    <property type="entry name" value="MPN"/>
    <property type="match status" value="1"/>
</dbReference>
<sequence>MADHKGHRVRLWERYRAQGFRAGFHHPHEKLELLLTLALPRCDTKPLAKRLLERFGSLNGVVTATTRQLCSVEGVGSKTAHLLRLLGETAVVLEEEKIRFGRFLSDIDEMKRYLRRELAFEEAEYLLVLFLDQQRRLIRAIRVFRGTVNQSVVYPREVVKEGLTCNAARAMIAHNHPSGLAEPSRQDIHLTHKVREALAMVDIFLEDHFIVGKNEVTSLRERGVFDRKRGTKAKA</sequence>
<dbReference type="RefSeq" id="WP_237383761.1">
    <property type="nucleotide sequence ID" value="NZ_CP071793.1"/>
</dbReference>
<dbReference type="GO" id="GO:0046872">
    <property type="term" value="F:metal ion binding"/>
    <property type="evidence" value="ECO:0007669"/>
    <property type="project" value="UniProtKB-KW"/>
</dbReference>
<dbReference type="InterPro" id="IPR025657">
    <property type="entry name" value="RadC_JAB"/>
</dbReference>
<dbReference type="KEGG" id="scor:J3U87_14485"/>
<dbReference type="SUPFAM" id="SSF47781">
    <property type="entry name" value="RuvA domain 2-like"/>
    <property type="match status" value="1"/>
</dbReference>
<keyword evidence="5" id="KW-0862">Zinc</keyword>
<dbReference type="Pfam" id="PF00633">
    <property type="entry name" value="HHH"/>
    <property type="match status" value="1"/>
</dbReference>
<dbReference type="Pfam" id="PF04002">
    <property type="entry name" value="RadC"/>
    <property type="match status" value="1"/>
</dbReference>
<dbReference type="CDD" id="cd08071">
    <property type="entry name" value="MPN_DUF2466"/>
    <property type="match status" value="1"/>
</dbReference>
<dbReference type="NCBIfam" id="TIGR00608">
    <property type="entry name" value="radc"/>
    <property type="match status" value="1"/>
</dbReference>
<evidence type="ECO:0000259" key="9">
    <source>
        <dbReference type="PROSITE" id="PS50249"/>
    </source>
</evidence>
<dbReference type="GO" id="GO:0140097">
    <property type="term" value="F:catalytic activity, acting on DNA"/>
    <property type="evidence" value="ECO:0007669"/>
    <property type="project" value="UniProtKB-ARBA"/>
</dbReference>
<dbReference type="EMBL" id="CP071793">
    <property type="protein sequence ID" value="QTD53658.1"/>
    <property type="molecule type" value="Genomic_DNA"/>
</dbReference>
<accession>A0A8A4TWU0</accession>
<gene>
    <name evidence="10" type="primary">radC</name>
    <name evidence="10" type="ORF">J3U87_14485</name>
</gene>
<dbReference type="PANTHER" id="PTHR30471:SF3">
    <property type="entry name" value="UPF0758 PROTEIN YEES-RELATED"/>
    <property type="match status" value="1"/>
</dbReference>
<dbReference type="InterPro" id="IPR037518">
    <property type="entry name" value="MPN"/>
</dbReference>
<comment type="similarity">
    <text evidence="8">Belongs to the UPF0758 family.</text>
</comment>
<organism evidence="10 11">
    <name type="scientific">Sulfidibacter corallicola</name>
    <dbReference type="NCBI Taxonomy" id="2818388"/>
    <lineage>
        <taxon>Bacteria</taxon>
        <taxon>Pseudomonadati</taxon>
        <taxon>Acidobacteriota</taxon>
        <taxon>Holophagae</taxon>
        <taxon>Acanthopleuribacterales</taxon>
        <taxon>Acanthopleuribacteraceae</taxon>
        <taxon>Sulfidibacter</taxon>
    </lineage>
</organism>
<proteinExistence type="inferred from homology"/>
<dbReference type="InterPro" id="IPR001405">
    <property type="entry name" value="UPF0758"/>
</dbReference>
<keyword evidence="11" id="KW-1185">Reference proteome</keyword>
<dbReference type="InterPro" id="IPR000445">
    <property type="entry name" value="HhH_motif"/>
</dbReference>
<keyword evidence="1" id="KW-0645">Protease</keyword>
<name>A0A8A4TWU0_SULCO</name>
<evidence type="ECO:0000256" key="3">
    <source>
        <dbReference type="ARBA" id="ARBA00022763"/>
    </source>
</evidence>
<dbReference type="GO" id="GO:0003677">
    <property type="term" value="F:DNA binding"/>
    <property type="evidence" value="ECO:0007669"/>
    <property type="project" value="InterPro"/>
</dbReference>
<evidence type="ECO:0000256" key="6">
    <source>
        <dbReference type="ARBA" id="ARBA00023049"/>
    </source>
</evidence>
<dbReference type="AlphaFoldDB" id="A0A8A4TWU0"/>
<evidence type="ECO:0000313" key="10">
    <source>
        <dbReference type="EMBL" id="QTD53658.1"/>
    </source>
</evidence>
<dbReference type="PROSITE" id="PS01302">
    <property type="entry name" value="UPF0758"/>
    <property type="match status" value="1"/>
</dbReference>
<dbReference type="GO" id="GO:0006508">
    <property type="term" value="P:proteolysis"/>
    <property type="evidence" value="ECO:0007669"/>
    <property type="project" value="UniProtKB-KW"/>
</dbReference>
<evidence type="ECO:0000256" key="2">
    <source>
        <dbReference type="ARBA" id="ARBA00022723"/>
    </source>
</evidence>
<dbReference type="PANTHER" id="PTHR30471">
    <property type="entry name" value="DNA REPAIR PROTEIN RADC"/>
    <property type="match status" value="1"/>
</dbReference>
<evidence type="ECO:0000256" key="1">
    <source>
        <dbReference type="ARBA" id="ARBA00022670"/>
    </source>
</evidence>
<reference evidence="10" key="1">
    <citation type="submission" date="2021-03" db="EMBL/GenBank/DDBJ databases">
        <title>Acanthopleuribacteraceae sp. M133.</title>
        <authorList>
            <person name="Wang G."/>
        </authorList>
    </citation>
    <scope>NUCLEOTIDE SEQUENCE</scope>
    <source>
        <strain evidence="10">M133</strain>
    </source>
</reference>
<evidence type="ECO:0000313" key="11">
    <source>
        <dbReference type="Proteomes" id="UP000663929"/>
    </source>
</evidence>
<evidence type="ECO:0000256" key="4">
    <source>
        <dbReference type="ARBA" id="ARBA00022801"/>
    </source>
</evidence>
<evidence type="ECO:0000256" key="7">
    <source>
        <dbReference type="ARBA" id="ARBA00023204"/>
    </source>
</evidence>
<evidence type="ECO:0000256" key="8">
    <source>
        <dbReference type="RuleBase" id="RU003797"/>
    </source>
</evidence>
<keyword evidence="7" id="KW-0234">DNA repair</keyword>
<dbReference type="InterPro" id="IPR010994">
    <property type="entry name" value="RuvA_2-like"/>
</dbReference>
<dbReference type="Gene3D" id="1.10.150.20">
    <property type="entry name" value="5' to 3' exonuclease, C-terminal subdomain"/>
    <property type="match status" value="1"/>
</dbReference>
<protein>
    <submittedName>
        <fullName evidence="10">DNA repair protein RadC</fullName>
    </submittedName>
</protein>